<name>A0A1G7QAR4_9RHOB</name>
<dbReference type="Pfam" id="PF02653">
    <property type="entry name" value="BPD_transp_2"/>
    <property type="match status" value="1"/>
</dbReference>
<dbReference type="GO" id="GO:0022857">
    <property type="term" value="F:transmembrane transporter activity"/>
    <property type="evidence" value="ECO:0007669"/>
    <property type="project" value="InterPro"/>
</dbReference>
<accession>A0A1G7QAR4</accession>
<keyword evidence="6 9" id="KW-1133">Transmembrane helix</keyword>
<evidence type="ECO:0000313" key="10">
    <source>
        <dbReference type="EMBL" id="SDF95009.1"/>
    </source>
</evidence>
<evidence type="ECO:0000256" key="6">
    <source>
        <dbReference type="ARBA" id="ARBA00022989"/>
    </source>
</evidence>
<dbReference type="PANTHER" id="PTHR11795:SF445">
    <property type="entry name" value="AMINO ACID ABC TRANSPORTER PERMEASE PROTEIN"/>
    <property type="match status" value="1"/>
</dbReference>
<keyword evidence="2" id="KW-0813">Transport</keyword>
<sequence>MEWVNVLIQGVLLGGLYALFAAGLSLMFGVMRFVNIAHGDFIVLAAYLMLSFVTFMGWHPALGIMAVVLVMGTIGYLGQRILLNRVLGKDILPPILVTFGLSIILQNGMMEVFSADSRRVSSGALDVASISLPGDLAIGAMPLLMFVVALGVLAGLHVLFFHTALGRLLRATSDDAEMVPLMGGNKAHIFALATMIASGVVAVAGIMLAMKTNFDPSAGPSRLLFAFEAVIIGGLGSLWGTLAGGVVLGVAQVVGAQIDAGFQILAGHLVFLLILVVRPQGLFARMKG</sequence>
<keyword evidence="4 9" id="KW-0812">Transmembrane</keyword>
<dbReference type="GO" id="GO:0005886">
    <property type="term" value="C:plasma membrane"/>
    <property type="evidence" value="ECO:0007669"/>
    <property type="project" value="UniProtKB-SubCell"/>
</dbReference>
<reference evidence="10 11" key="1">
    <citation type="submission" date="2016-10" db="EMBL/GenBank/DDBJ databases">
        <authorList>
            <person name="de Groot N.N."/>
        </authorList>
    </citation>
    <scope>NUCLEOTIDE SEQUENCE [LARGE SCALE GENOMIC DNA]</scope>
    <source>
        <strain evidence="10 11">DSM 27375</strain>
    </source>
</reference>
<comment type="subcellular location">
    <subcellularLocation>
        <location evidence="1">Cell membrane</location>
        <topology evidence="1">Multi-pass membrane protein</topology>
    </subcellularLocation>
</comment>
<gene>
    <name evidence="10" type="ORF">SAMN04488117_10956</name>
</gene>
<dbReference type="CDD" id="cd06582">
    <property type="entry name" value="TM_PBP1_LivH_like"/>
    <property type="match status" value="1"/>
</dbReference>
<dbReference type="AlphaFoldDB" id="A0A1G7QAR4"/>
<feature type="transmembrane region" description="Helical" evidence="9">
    <location>
        <begin position="143"/>
        <end position="169"/>
    </location>
</feature>
<evidence type="ECO:0000256" key="4">
    <source>
        <dbReference type="ARBA" id="ARBA00022692"/>
    </source>
</evidence>
<feature type="transmembrane region" description="Helical" evidence="9">
    <location>
        <begin position="41"/>
        <end position="71"/>
    </location>
</feature>
<keyword evidence="3" id="KW-1003">Cell membrane</keyword>
<organism evidence="10 11">
    <name type="scientific">Celeribacter baekdonensis</name>
    <dbReference type="NCBI Taxonomy" id="875171"/>
    <lineage>
        <taxon>Bacteria</taxon>
        <taxon>Pseudomonadati</taxon>
        <taxon>Pseudomonadota</taxon>
        <taxon>Alphaproteobacteria</taxon>
        <taxon>Rhodobacterales</taxon>
        <taxon>Roseobacteraceae</taxon>
        <taxon>Celeribacter</taxon>
    </lineage>
</organism>
<evidence type="ECO:0000256" key="9">
    <source>
        <dbReference type="SAM" id="Phobius"/>
    </source>
</evidence>
<proteinExistence type="inferred from homology"/>
<dbReference type="InterPro" id="IPR001851">
    <property type="entry name" value="ABC_transp_permease"/>
</dbReference>
<dbReference type="RefSeq" id="WP_074646094.1">
    <property type="nucleotide sequence ID" value="NZ_FNBL01000009.1"/>
</dbReference>
<evidence type="ECO:0000256" key="3">
    <source>
        <dbReference type="ARBA" id="ARBA00022475"/>
    </source>
</evidence>
<evidence type="ECO:0000256" key="1">
    <source>
        <dbReference type="ARBA" id="ARBA00004651"/>
    </source>
</evidence>
<protein>
    <submittedName>
        <fullName evidence="10">Amino acid/amide ABC transporter membrane protein 1, HAAT family (TC 3.A.1.4.-)</fullName>
    </submittedName>
</protein>
<dbReference type="GO" id="GO:0006865">
    <property type="term" value="P:amino acid transport"/>
    <property type="evidence" value="ECO:0007669"/>
    <property type="project" value="UniProtKB-KW"/>
</dbReference>
<dbReference type="PANTHER" id="PTHR11795">
    <property type="entry name" value="BRANCHED-CHAIN AMINO ACID TRANSPORT SYSTEM PERMEASE PROTEIN LIVH"/>
    <property type="match status" value="1"/>
</dbReference>
<feature type="transmembrane region" description="Helical" evidence="9">
    <location>
        <begin position="91"/>
        <end position="109"/>
    </location>
</feature>
<dbReference type="OrthoDB" id="9807115at2"/>
<feature type="transmembrane region" description="Helical" evidence="9">
    <location>
        <begin position="260"/>
        <end position="277"/>
    </location>
</feature>
<evidence type="ECO:0000313" key="11">
    <source>
        <dbReference type="Proteomes" id="UP000182284"/>
    </source>
</evidence>
<dbReference type="Proteomes" id="UP000182284">
    <property type="component" value="Unassembled WGS sequence"/>
</dbReference>
<keyword evidence="5" id="KW-0029">Amino-acid transport</keyword>
<feature type="transmembrane region" description="Helical" evidence="9">
    <location>
        <begin position="222"/>
        <end position="248"/>
    </location>
</feature>
<keyword evidence="7 9" id="KW-0472">Membrane</keyword>
<dbReference type="EMBL" id="FNBL01000009">
    <property type="protein sequence ID" value="SDF95009.1"/>
    <property type="molecule type" value="Genomic_DNA"/>
</dbReference>
<evidence type="ECO:0000256" key="7">
    <source>
        <dbReference type="ARBA" id="ARBA00023136"/>
    </source>
</evidence>
<evidence type="ECO:0000256" key="2">
    <source>
        <dbReference type="ARBA" id="ARBA00022448"/>
    </source>
</evidence>
<dbReference type="InterPro" id="IPR052157">
    <property type="entry name" value="BCAA_transport_permease"/>
</dbReference>
<feature type="transmembrane region" description="Helical" evidence="9">
    <location>
        <begin position="189"/>
        <end position="210"/>
    </location>
</feature>
<evidence type="ECO:0000256" key="5">
    <source>
        <dbReference type="ARBA" id="ARBA00022970"/>
    </source>
</evidence>
<evidence type="ECO:0000256" key="8">
    <source>
        <dbReference type="ARBA" id="ARBA00037998"/>
    </source>
</evidence>
<comment type="similarity">
    <text evidence="8">Belongs to the binding-protein-dependent transport system permease family. LivHM subfamily.</text>
</comment>
<feature type="transmembrane region" description="Helical" evidence="9">
    <location>
        <begin position="6"/>
        <end position="29"/>
    </location>
</feature>